<evidence type="ECO:0000256" key="6">
    <source>
        <dbReference type="ARBA" id="ARBA00022777"/>
    </source>
</evidence>
<dbReference type="Gene3D" id="3.30.565.10">
    <property type="entry name" value="Histidine kinase-like ATPase, C-terminal domain"/>
    <property type="match status" value="1"/>
</dbReference>
<dbReference type="Pfam" id="PF00072">
    <property type="entry name" value="Response_reg"/>
    <property type="match status" value="1"/>
</dbReference>
<dbReference type="EC" id="2.7.13.3" evidence="2"/>
<feature type="domain" description="Response regulatory" evidence="17">
    <location>
        <begin position="656"/>
        <end position="771"/>
    </location>
</feature>
<dbReference type="FunFam" id="3.30.565.10:FF:000037">
    <property type="entry name" value="Hybrid sensor histidine kinase/response regulator"/>
    <property type="match status" value="1"/>
</dbReference>
<dbReference type="PRINTS" id="PR00344">
    <property type="entry name" value="BCTRLSENSOR"/>
</dbReference>
<keyword evidence="5" id="KW-0547">Nucleotide-binding</keyword>
<keyword evidence="19" id="KW-1185">Reference proteome</keyword>
<dbReference type="InterPro" id="IPR003661">
    <property type="entry name" value="HisK_dim/P_dom"/>
</dbReference>
<comment type="catalytic activity">
    <reaction evidence="1">
        <text>ATP + protein L-histidine = ADP + protein N-phospho-L-histidine.</text>
        <dbReference type="EC" id="2.7.13.3"/>
    </reaction>
</comment>
<dbReference type="InterPro" id="IPR005467">
    <property type="entry name" value="His_kinase_dom"/>
</dbReference>
<name>A0A4Y8L9F0_9BACT</name>
<dbReference type="InterPro" id="IPR004358">
    <property type="entry name" value="Sig_transdc_His_kin-like_C"/>
</dbReference>
<keyword evidence="4" id="KW-0808">Transferase</keyword>
<evidence type="ECO:0000256" key="10">
    <source>
        <dbReference type="ARBA" id="ARBA00023125"/>
    </source>
</evidence>
<evidence type="ECO:0000256" key="8">
    <source>
        <dbReference type="ARBA" id="ARBA00023012"/>
    </source>
</evidence>
<dbReference type="CDD" id="cd17574">
    <property type="entry name" value="REC_OmpR"/>
    <property type="match status" value="1"/>
</dbReference>
<evidence type="ECO:0000313" key="18">
    <source>
        <dbReference type="EMBL" id="TFD99213.1"/>
    </source>
</evidence>
<dbReference type="SUPFAM" id="SSF52172">
    <property type="entry name" value="CheY-like"/>
    <property type="match status" value="1"/>
</dbReference>
<organism evidence="18 19">
    <name type="scientific">Dysgonomonas capnocytophagoides</name>
    <dbReference type="NCBI Taxonomy" id="45254"/>
    <lineage>
        <taxon>Bacteria</taxon>
        <taxon>Pseudomonadati</taxon>
        <taxon>Bacteroidota</taxon>
        <taxon>Bacteroidia</taxon>
        <taxon>Bacteroidales</taxon>
        <taxon>Dysgonomonadaceae</taxon>
        <taxon>Dysgonomonas</taxon>
    </lineage>
</organism>
<dbReference type="STRING" id="1121485.GCA_000426485_00199"/>
<evidence type="ECO:0000256" key="4">
    <source>
        <dbReference type="ARBA" id="ARBA00022679"/>
    </source>
</evidence>
<dbReference type="Proteomes" id="UP000297861">
    <property type="component" value="Unassembled WGS sequence"/>
</dbReference>
<reference evidence="18 19" key="1">
    <citation type="submission" date="2019-03" db="EMBL/GenBank/DDBJ databases">
        <title>San Antonio Military Medical Center submission to MRSN (WRAIR), pending publication.</title>
        <authorList>
            <person name="Blyth D.M."/>
            <person name="Mccarthy S.L."/>
            <person name="Schall S.E."/>
            <person name="Stam J.A."/>
            <person name="Ong A.C."/>
            <person name="Mcgann P.T."/>
        </authorList>
    </citation>
    <scope>NUCLEOTIDE SEQUENCE [LARGE SCALE GENOMIC DNA]</scope>
    <source>
        <strain evidence="18 19">MRSN571793</strain>
    </source>
</reference>
<feature type="transmembrane region" description="Helical" evidence="14">
    <location>
        <begin position="325"/>
        <end position="347"/>
    </location>
</feature>
<dbReference type="PROSITE" id="PS50110">
    <property type="entry name" value="RESPONSE_REGULATORY"/>
    <property type="match status" value="1"/>
</dbReference>
<evidence type="ECO:0000256" key="13">
    <source>
        <dbReference type="SAM" id="Coils"/>
    </source>
</evidence>
<feature type="coiled-coil region" evidence="13">
    <location>
        <begin position="354"/>
        <end position="391"/>
    </location>
</feature>
<dbReference type="InterPro" id="IPR036097">
    <property type="entry name" value="HisK_dim/P_sf"/>
</dbReference>
<dbReference type="GO" id="GO:0003700">
    <property type="term" value="F:DNA-binding transcription factor activity"/>
    <property type="evidence" value="ECO:0007669"/>
    <property type="project" value="InterPro"/>
</dbReference>
<feature type="modified residue" description="4-aspartylphosphate" evidence="12">
    <location>
        <position position="704"/>
    </location>
</feature>
<accession>A0A4Y8L9F0</accession>
<evidence type="ECO:0000256" key="2">
    <source>
        <dbReference type="ARBA" id="ARBA00012438"/>
    </source>
</evidence>
<proteinExistence type="predicted"/>
<keyword evidence="3 12" id="KW-0597">Phosphoprotein</keyword>
<dbReference type="SUPFAM" id="SSF47384">
    <property type="entry name" value="Homodimeric domain of signal transducing histidine kinase"/>
    <property type="match status" value="1"/>
</dbReference>
<keyword evidence="14" id="KW-0812">Transmembrane</keyword>
<dbReference type="InterPro" id="IPR009057">
    <property type="entry name" value="Homeodomain-like_sf"/>
</dbReference>
<evidence type="ECO:0000256" key="3">
    <source>
        <dbReference type="ARBA" id="ARBA00022553"/>
    </source>
</evidence>
<sequence>MLSACNNTKKEGIIIGVSQCSDDLWRKTMNEEMLREASFYQDLDIKLDIKTVKDNTEQQIKDIEELIQSGVDLLVISPNESKAITPIVEKAYEKGIPVILVDRKIESNKYTAYVGADNYEIGREAALYSAGVLNGKGNIVEIRGWAGSTSDEERHNGFQDGLKTYPGIKVVAERRGNFLMPEARKQMSEILKKDHKIDLVFALNDPMALGVYEASIQYSGKSPYIVGIDALPGENGGIQNIQKGLLDASFIYPTGGDKVIALAVKILKRGEYKKENTLRTAVVDKNNVRTILLQTDQIAEQQAKLEATHGLLNKSLMRYSNQQNIFYATIIILILITTLMVFLILAYRSKSRINALLKKQNEEIKLQAETLAEQKEQLISLSKQLEEATHAKLVFFTNISHEFRTPLSLILGPLDTLMTSGSLTKEQSDLLNLIRRNSNRLQNLISQIIEFRKFENGKMQLILKTADIIAFFRELNVVFEDYAKRSEVNFSFEADKDSLIIPFDQEKIEKIYYNLLSNAFKHTFRNGSVKVTLSLDEKRSLFILSVLNTGTSIPVEKIQNIFDRFYKINLNDTGTGIGLALTSSLVEVHKGKIFVESTDQKGTVFTVQIPIIKENIADEILDFNFEFTKSNLSIKEAEGIGDISILETPYDDEKPIVLVIEDNEDMQQYLKLVLENDYNLVCAYDGNIGIEKAVKYIPDAIISDVMMPEKDGFEVCRILKENVVTSHIPIVLLTACTLDEQKAIGFENGADAYVPKPFNAELLKIRLRKLIESRKKLKDAFGQSFINNSSKVSLADIEQKLLSDFQSYVENHMSEQDLNVDSIASHLGLSRIQLYRKLKSVTSYSPNDLVNVIKLRYAVQLLTVSRKSISEAAYETGFSSPSYFSKIFKKYYNENPTDFLKRTLGN</sequence>
<keyword evidence="11" id="KW-0804">Transcription</keyword>
<dbReference type="PANTHER" id="PTHR43547:SF2">
    <property type="entry name" value="HYBRID SIGNAL TRANSDUCTION HISTIDINE KINASE C"/>
    <property type="match status" value="1"/>
</dbReference>
<dbReference type="SUPFAM" id="SSF55874">
    <property type="entry name" value="ATPase domain of HSP90 chaperone/DNA topoisomerase II/histidine kinase"/>
    <property type="match status" value="1"/>
</dbReference>
<dbReference type="SMART" id="SM00448">
    <property type="entry name" value="REC"/>
    <property type="match status" value="1"/>
</dbReference>
<protein>
    <recommendedName>
        <fullName evidence="2">histidine kinase</fullName>
        <ecNumber evidence="2">2.7.13.3</ecNumber>
    </recommendedName>
</protein>
<keyword evidence="14" id="KW-1133">Transmembrane helix</keyword>
<dbReference type="Gene3D" id="1.10.287.130">
    <property type="match status" value="1"/>
</dbReference>
<dbReference type="InterPro" id="IPR036890">
    <property type="entry name" value="HATPase_C_sf"/>
</dbReference>
<evidence type="ECO:0000256" key="7">
    <source>
        <dbReference type="ARBA" id="ARBA00022840"/>
    </source>
</evidence>
<feature type="domain" description="HTH araC/xylS-type" evidence="15">
    <location>
        <begin position="803"/>
        <end position="902"/>
    </location>
</feature>
<evidence type="ECO:0000256" key="1">
    <source>
        <dbReference type="ARBA" id="ARBA00000085"/>
    </source>
</evidence>
<dbReference type="SMART" id="SM00388">
    <property type="entry name" value="HisKA"/>
    <property type="match status" value="1"/>
</dbReference>
<dbReference type="GO" id="GO:0005524">
    <property type="term" value="F:ATP binding"/>
    <property type="evidence" value="ECO:0007669"/>
    <property type="project" value="UniProtKB-KW"/>
</dbReference>
<dbReference type="PANTHER" id="PTHR43547">
    <property type="entry name" value="TWO-COMPONENT HISTIDINE KINASE"/>
    <property type="match status" value="1"/>
</dbReference>
<dbReference type="Gene3D" id="1.10.10.60">
    <property type="entry name" value="Homeodomain-like"/>
    <property type="match status" value="1"/>
</dbReference>
<evidence type="ECO:0000313" key="19">
    <source>
        <dbReference type="Proteomes" id="UP000297861"/>
    </source>
</evidence>
<keyword evidence="14" id="KW-0472">Membrane</keyword>
<dbReference type="InterPro" id="IPR011006">
    <property type="entry name" value="CheY-like_superfamily"/>
</dbReference>
<dbReference type="SUPFAM" id="SSF46689">
    <property type="entry name" value="Homeodomain-like"/>
    <property type="match status" value="1"/>
</dbReference>
<evidence type="ECO:0000259" key="16">
    <source>
        <dbReference type="PROSITE" id="PS50109"/>
    </source>
</evidence>
<dbReference type="InterPro" id="IPR025997">
    <property type="entry name" value="SBP_2_dom"/>
</dbReference>
<dbReference type="InterPro" id="IPR028082">
    <property type="entry name" value="Peripla_BP_I"/>
</dbReference>
<dbReference type="InterPro" id="IPR018062">
    <property type="entry name" value="HTH_AraC-typ_CS"/>
</dbReference>
<dbReference type="PROSITE" id="PS00041">
    <property type="entry name" value="HTH_ARAC_FAMILY_1"/>
    <property type="match status" value="1"/>
</dbReference>
<evidence type="ECO:0000259" key="17">
    <source>
        <dbReference type="PROSITE" id="PS50110"/>
    </source>
</evidence>
<evidence type="ECO:0000256" key="5">
    <source>
        <dbReference type="ARBA" id="ARBA00022741"/>
    </source>
</evidence>
<evidence type="ECO:0000256" key="11">
    <source>
        <dbReference type="ARBA" id="ARBA00023163"/>
    </source>
</evidence>
<comment type="caution">
    <text evidence="18">The sequence shown here is derived from an EMBL/GenBank/DDBJ whole genome shotgun (WGS) entry which is preliminary data.</text>
</comment>
<keyword evidence="7" id="KW-0067">ATP-binding</keyword>
<dbReference type="SMART" id="SM00342">
    <property type="entry name" value="HTH_ARAC"/>
    <property type="match status" value="1"/>
</dbReference>
<dbReference type="PROSITE" id="PS50109">
    <property type="entry name" value="HIS_KIN"/>
    <property type="match status" value="1"/>
</dbReference>
<evidence type="ECO:0000259" key="15">
    <source>
        <dbReference type="PROSITE" id="PS01124"/>
    </source>
</evidence>
<keyword evidence="6" id="KW-0418">Kinase</keyword>
<dbReference type="InterPro" id="IPR018060">
    <property type="entry name" value="HTH_AraC"/>
</dbReference>
<dbReference type="InterPro" id="IPR003594">
    <property type="entry name" value="HATPase_dom"/>
</dbReference>
<dbReference type="InterPro" id="IPR001789">
    <property type="entry name" value="Sig_transdc_resp-reg_receiver"/>
</dbReference>
<evidence type="ECO:0000256" key="14">
    <source>
        <dbReference type="SAM" id="Phobius"/>
    </source>
</evidence>
<feature type="domain" description="Histidine kinase" evidence="16">
    <location>
        <begin position="398"/>
        <end position="613"/>
    </location>
</feature>
<dbReference type="Pfam" id="PF12833">
    <property type="entry name" value="HTH_18"/>
    <property type="match status" value="1"/>
</dbReference>
<keyword evidence="10" id="KW-0238">DNA-binding</keyword>
<dbReference type="Gene3D" id="3.40.50.2300">
    <property type="match status" value="3"/>
</dbReference>
<evidence type="ECO:0000256" key="9">
    <source>
        <dbReference type="ARBA" id="ARBA00023015"/>
    </source>
</evidence>
<dbReference type="Pfam" id="PF02518">
    <property type="entry name" value="HATPase_c"/>
    <property type="match status" value="1"/>
</dbReference>
<keyword evidence="13" id="KW-0175">Coiled coil</keyword>
<dbReference type="SUPFAM" id="SSF53822">
    <property type="entry name" value="Periplasmic binding protein-like I"/>
    <property type="match status" value="1"/>
</dbReference>
<gene>
    <name evidence="18" type="ORF">E2605_02605</name>
</gene>
<keyword evidence="8" id="KW-0902">Two-component regulatory system</keyword>
<dbReference type="CDD" id="cd06308">
    <property type="entry name" value="PBP1_sensor_kinase-like"/>
    <property type="match status" value="1"/>
</dbReference>
<dbReference type="Pfam" id="PF00512">
    <property type="entry name" value="HisKA"/>
    <property type="match status" value="1"/>
</dbReference>
<evidence type="ECO:0000256" key="12">
    <source>
        <dbReference type="PROSITE-ProRule" id="PRU00169"/>
    </source>
</evidence>
<dbReference type="CDD" id="cd00082">
    <property type="entry name" value="HisKA"/>
    <property type="match status" value="1"/>
</dbReference>
<keyword evidence="9" id="KW-0805">Transcription regulation</keyword>
<dbReference type="AlphaFoldDB" id="A0A4Y8L9F0"/>
<dbReference type="Gene3D" id="6.10.250.850">
    <property type="match status" value="1"/>
</dbReference>
<dbReference type="GO" id="GO:0000155">
    <property type="term" value="F:phosphorelay sensor kinase activity"/>
    <property type="evidence" value="ECO:0007669"/>
    <property type="project" value="InterPro"/>
</dbReference>
<dbReference type="PROSITE" id="PS01124">
    <property type="entry name" value="HTH_ARAC_FAMILY_2"/>
    <property type="match status" value="1"/>
</dbReference>
<dbReference type="SMART" id="SM00387">
    <property type="entry name" value="HATPase_c"/>
    <property type="match status" value="1"/>
</dbReference>
<dbReference type="EMBL" id="SOML01000001">
    <property type="protein sequence ID" value="TFD99213.1"/>
    <property type="molecule type" value="Genomic_DNA"/>
</dbReference>
<dbReference type="OrthoDB" id="358279at2"/>
<dbReference type="GO" id="GO:0043565">
    <property type="term" value="F:sequence-specific DNA binding"/>
    <property type="evidence" value="ECO:0007669"/>
    <property type="project" value="InterPro"/>
</dbReference>
<dbReference type="Pfam" id="PF13407">
    <property type="entry name" value="Peripla_BP_4"/>
    <property type="match status" value="1"/>
</dbReference>
<dbReference type="FunFam" id="1.10.287.130:FF:000045">
    <property type="entry name" value="Two-component system sensor histidine kinase/response regulator"/>
    <property type="match status" value="1"/>
</dbReference>